<dbReference type="PANTHER" id="PTHR43386:SF24">
    <property type="entry name" value="OLIGOPEPTIDE TRANSPORT SYSTEM PERMEASE PROTEIN AMID"/>
    <property type="match status" value="1"/>
</dbReference>
<comment type="caution">
    <text evidence="11">The sequence shown here is derived from an EMBL/GenBank/DDBJ whole genome shotgun (WGS) entry which is preliminary data.</text>
</comment>
<feature type="transmembrane region" description="Helical" evidence="9">
    <location>
        <begin position="164"/>
        <end position="183"/>
    </location>
</feature>
<evidence type="ECO:0000256" key="2">
    <source>
        <dbReference type="ARBA" id="ARBA00022448"/>
    </source>
</evidence>
<evidence type="ECO:0000256" key="1">
    <source>
        <dbReference type="ARBA" id="ARBA00004651"/>
    </source>
</evidence>
<organism evidence="11 12">
    <name type="scientific">Spirochaeta isovalerica</name>
    <dbReference type="NCBI Taxonomy" id="150"/>
    <lineage>
        <taxon>Bacteria</taxon>
        <taxon>Pseudomonadati</taxon>
        <taxon>Spirochaetota</taxon>
        <taxon>Spirochaetia</taxon>
        <taxon>Spirochaetales</taxon>
        <taxon>Spirochaetaceae</taxon>
        <taxon>Spirochaeta</taxon>
    </lineage>
</organism>
<evidence type="ECO:0000313" key="11">
    <source>
        <dbReference type="EMBL" id="MBB6479957.1"/>
    </source>
</evidence>
<name>A0A841R9Q0_9SPIO</name>
<dbReference type="Pfam" id="PF12911">
    <property type="entry name" value="OppC_N"/>
    <property type="match status" value="1"/>
</dbReference>
<dbReference type="GO" id="GO:0055085">
    <property type="term" value="P:transmembrane transport"/>
    <property type="evidence" value="ECO:0007669"/>
    <property type="project" value="InterPro"/>
</dbReference>
<feature type="domain" description="ABC transmembrane type-1" evidence="10">
    <location>
        <begin position="102"/>
        <end position="290"/>
    </location>
</feature>
<accession>A0A841R9Q0</accession>
<dbReference type="PROSITE" id="PS50928">
    <property type="entry name" value="ABC_TM1"/>
    <property type="match status" value="1"/>
</dbReference>
<gene>
    <name evidence="11" type="ORF">HNR50_001615</name>
</gene>
<keyword evidence="3" id="KW-1003">Cell membrane</keyword>
<evidence type="ECO:0000256" key="8">
    <source>
        <dbReference type="ARBA" id="ARBA00023136"/>
    </source>
</evidence>
<dbReference type="Proteomes" id="UP000587760">
    <property type="component" value="Unassembled WGS sequence"/>
</dbReference>
<dbReference type="InterPro" id="IPR025966">
    <property type="entry name" value="OppC_N"/>
</dbReference>
<feature type="transmembrane region" description="Helical" evidence="9">
    <location>
        <begin position="140"/>
        <end position="158"/>
    </location>
</feature>
<evidence type="ECO:0000256" key="7">
    <source>
        <dbReference type="ARBA" id="ARBA00022989"/>
    </source>
</evidence>
<dbReference type="AlphaFoldDB" id="A0A841R9Q0"/>
<dbReference type="EMBL" id="JACHGJ010000002">
    <property type="protein sequence ID" value="MBB6479957.1"/>
    <property type="molecule type" value="Genomic_DNA"/>
</dbReference>
<keyword evidence="8 9" id="KW-0472">Membrane</keyword>
<proteinExistence type="inferred from homology"/>
<dbReference type="Pfam" id="PF00528">
    <property type="entry name" value="BPD_transp_1"/>
    <property type="match status" value="1"/>
</dbReference>
<evidence type="ECO:0000256" key="4">
    <source>
        <dbReference type="ARBA" id="ARBA00022692"/>
    </source>
</evidence>
<comment type="similarity">
    <text evidence="9">Belongs to the binding-protein-dependent transport system permease family.</text>
</comment>
<reference evidence="11 12" key="1">
    <citation type="submission" date="2020-08" db="EMBL/GenBank/DDBJ databases">
        <title>Genomic Encyclopedia of Type Strains, Phase IV (KMG-IV): sequencing the most valuable type-strain genomes for metagenomic binning, comparative biology and taxonomic classification.</title>
        <authorList>
            <person name="Goeker M."/>
        </authorList>
    </citation>
    <scope>NUCLEOTIDE SEQUENCE [LARGE SCALE GENOMIC DNA]</scope>
    <source>
        <strain evidence="11 12">DSM 2461</strain>
    </source>
</reference>
<evidence type="ECO:0000259" key="10">
    <source>
        <dbReference type="PROSITE" id="PS50928"/>
    </source>
</evidence>
<dbReference type="CDD" id="cd06261">
    <property type="entry name" value="TM_PBP2"/>
    <property type="match status" value="1"/>
</dbReference>
<dbReference type="RefSeq" id="WP_184745657.1">
    <property type="nucleotide sequence ID" value="NZ_JACHGJ010000002.1"/>
</dbReference>
<keyword evidence="4 9" id="KW-0812">Transmembrane</keyword>
<feature type="transmembrane region" description="Helical" evidence="9">
    <location>
        <begin position="214"/>
        <end position="232"/>
    </location>
</feature>
<keyword evidence="6" id="KW-0653">Protein transport</keyword>
<protein>
    <submittedName>
        <fullName evidence="11">Oligopeptide transport system permease protein</fullName>
    </submittedName>
</protein>
<evidence type="ECO:0000313" key="12">
    <source>
        <dbReference type="Proteomes" id="UP000587760"/>
    </source>
</evidence>
<dbReference type="GO" id="GO:0005886">
    <property type="term" value="C:plasma membrane"/>
    <property type="evidence" value="ECO:0007669"/>
    <property type="project" value="UniProtKB-SubCell"/>
</dbReference>
<keyword evidence="12" id="KW-1185">Reference proteome</keyword>
<dbReference type="InterPro" id="IPR000515">
    <property type="entry name" value="MetI-like"/>
</dbReference>
<feature type="transmembrane region" description="Helical" evidence="9">
    <location>
        <begin position="265"/>
        <end position="289"/>
    </location>
</feature>
<keyword evidence="7 9" id="KW-1133">Transmembrane helix</keyword>
<dbReference type="PANTHER" id="PTHR43386">
    <property type="entry name" value="OLIGOPEPTIDE TRANSPORT SYSTEM PERMEASE PROTEIN APPC"/>
    <property type="match status" value="1"/>
</dbReference>
<evidence type="ECO:0000256" key="3">
    <source>
        <dbReference type="ARBA" id="ARBA00022475"/>
    </source>
</evidence>
<keyword evidence="2 9" id="KW-0813">Transport</keyword>
<dbReference type="SUPFAM" id="SSF161098">
    <property type="entry name" value="MetI-like"/>
    <property type="match status" value="1"/>
</dbReference>
<dbReference type="GO" id="GO:0015031">
    <property type="term" value="P:protein transport"/>
    <property type="evidence" value="ECO:0007669"/>
    <property type="project" value="UniProtKB-KW"/>
</dbReference>
<sequence length="303" mass="34055">MSDDAFTFAPWNPEAAEETGYSHYSYWRSTFRTFIKNRLSLTLLIIMGVLVLFSLLYPVLASVDPNKVALDSSLWNRKPDFSHIFGTDGLGRDIWVRTWYGTRTSILLAFTIAFFDVGIGVVAGALWGYVRKSDQIMTEIYNVITNIPSTVYLILLSYIMKPGFWTIVIAMSSRGWITIARFIRNKVISLRESEYNVASRCLGTPLNRILGKNIIPFLVSIIIMQTALTIPYSIGAEVFLGFIGLGLPLDTVSLGNMVNQGRSNFMLYPFQLTWPTVILAVITVSFYIVGNKFADASDPKNHL</sequence>
<dbReference type="InterPro" id="IPR050366">
    <property type="entry name" value="BP-dependent_transpt_permease"/>
</dbReference>
<feature type="transmembrane region" description="Helical" evidence="9">
    <location>
        <begin position="39"/>
        <end position="60"/>
    </location>
</feature>
<comment type="subcellular location">
    <subcellularLocation>
        <location evidence="1 9">Cell membrane</location>
        <topology evidence="1 9">Multi-pass membrane protein</topology>
    </subcellularLocation>
</comment>
<dbReference type="InterPro" id="IPR035906">
    <property type="entry name" value="MetI-like_sf"/>
</dbReference>
<dbReference type="GO" id="GO:0015833">
    <property type="term" value="P:peptide transport"/>
    <property type="evidence" value="ECO:0007669"/>
    <property type="project" value="UniProtKB-KW"/>
</dbReference>
<feature type="transmembrane region" description="Helical" evidence="9">
    <location>
        <begin position="106"/>
        <end position="128"/>
    </location>
</feature>
<evidence type="ECO:0000256" key="9">
    <source>
        <dbReference type="RuleBase" id="RU363032"/>
    </source>
</evidence>
<dbReference type="Gene3D" id="1.10.3720.10">
    <property type="entry name" value="MetI-like"/>
    <property type="match status" value="1"/>
</dbReference>
<evidence type="ECO:0000256" key="5">
    <source>
        <dbReference type="ARBA" id="ARBA00022856"/>
    </source>
</evidence>
<evidence type="ECO:0000256" key="6">
    <source>
        <dbReference type="ARBA" id="ARBA00022927"/>
    </source>
</evidence>
<keyword evidence="5" id="KW-0571">Peptide transport</keyword>